<proteinExistence type="predicted"/>
<accession>A0A183NCE7</accession>
<evidence type="ECO:0000313" key="2">
    <source>
        <dbReference type="Proteomes" id="UP000277204"/>
    </source>
</evidence>
<reference evidence="1 2" key="1">
    <citation type="submission" date="2018-11" db="EMBL/GenBank/DDBJ databases">
        <authorList>
            <consortium name="Pathogen Informatics"/>
        </authorList>
    </citation>
    <scope>NUCLEOTIDE SEQUENCE [LARGE SCALE GENOMIC DNA]</scope>
    <source>
        <strain evidence="1 2">Zambia</strain>
    </source>
</reference>
<keyword evidence="2" id="KW-1185">Reference proteome</keyword>
<name>A0A183NCE7_9TREM</name>
<dbReference type="AlphaFoldDB" id="A0A183NCE7"/>
<gene>
    <name evidence="1" type="ORF">SMRZ_LOCUS25972</name>
</gene>
<organism evidence="1 2">
    <name type="scientific">Schistosoma margrebowiei</name>
    <dbReference type="NCBI Taxonomy" id="48269"/>
    <lineage>
        <taxon>Eukaryota</taxon>
        <taxon>Metazoa</taxon>
        <taxon>Spiralia</taxon>
        <taxon>Lophotrochozoa</taxon>
        <taxon>Platyhelminthes</taxon>
        <taxon>Trematoda</taxon>
        <taxon>Digenea</taxon>
        <taxon>Strigeidida</taxon>
        <taxon>Schistosomatoidea</taxon>
        <taxon>Schistosomatidae</taxon>
        <taxon>Schistosoma</taxon>
    </lineage>
</organism>
<evidence type="ECO:0000313" key="1">
    <source>
        <dbReference type="EMBL" id="VDP57476.1"/>
    </source>
</evidence>
<protein>
    <submittedName>
        <fullName evidence="1">Uncharacterized protein</fullName>
    </submittedName>
</protein>
<dbReference type="Proteomes" id="UP000277204">
    <property type="component" value="Unassembled WGS sequence"/>
</dbReference>
<sequence>MKTSTSEGKHGIQWTARMQLEDLDFANDLDLLLHMRQQMQERKASEAAASVSVGFNMHKGKSKILPYNTACTNPITFYGEDLEEVKTFTYLDNIIHEHGRSDSDVKANQEQHIYK</sequence>
<dbReference type="EMBL" id="UZAI01022212">
    <property type="protein sequence ID" value="VDP57476.1"/>
    <property type="molecule type" value="Genomic_DNA"/>
</dbReference>